<reference evidence="9 10" key="1">
    <citation type="journal article" date="2020" name="Front. Microbiol.">
        <title>Single-cell genomics of novel Actinobacteria with the Wood-Ljungdahl pathway discovered in a serpentinizing system.</title>
        <authorList>
            <person name="Merino N."/>
            <person name="Kawai M."/>
            <person name="Boyd E.S."/>
            <person name="Colman D.R."/>
            <person name="McGlynn S.E."/>
            <person name="Nealson K.H."/>
            <person name="Kurokawa K."/>
            <person name="Hongoh Y."/>
        </authorList>
    </citation>
    <scope>NUCLEOTIDE SEQUENCE [LARGE SCALE GENOMIC DNA]</scope>
    <source>
        <strain evidence="7 9">S03</strain>
        <strain evidence="8 10">S33</strain>
    </source>
</reference>
<comment type="subcellular location">
    <subcellularLocation>
        <location evidence="1">Cell membrane</location>
        <topology evidence="1">Multi-pass membrane protein</topology>
    </subcellularLocation>
</comment>
<name>A0A6V8P2D5_9ACTN</name>
<comment type="caution">
    <text evidence="8">The sequence shown here is derived from an EMBL/GenBank/DDBJ whole genome shotgun (WGS) entry which is preliminary data.</text>
</comment>
<feature type="transmembrane region" description="Helical" evidence="6">
    <location>
        <begin position="281"/>
        <end position="301"/>
    </location>
</feature>
<dbReference type="PANTHER" id="PTHR40277:SF1">
    <property type="entry name" value="BLL5419 PROTEIN"/>
    <property type="match status" value="1"/>
</dbReference>
<evidence type="ECO:0000313" key="9">
    <source>
        <dbReference type="Proteomes" id="UP000574717"/>
    </source>
</evidence>
<dbReference type="Proteomes" id="UP000574717">
    <property type="component" value="Unassembled WGS sequence"/>
</dbReference>
<dbReference type="Pfam" id="PF03706">
    <property type="entry name" value="LPG_synthase_TM"/>
    <property type="match status" value="1"/>
</dbReference>
<keyword evidence="10" id="KW-1185">Reference proteome</keyword>
<dbReference type="AlphaFoldDB" id="A0A6V8P2D5"/>
<keyword evidence="5 6" id="KW-0472">Membrane</keyword>
<keyword evidence="3 6" id="KW-0812">Transmembrane</keyword>
<keyword evidence="4 6" id="KW-1133">Transmembrane helix</keyword>
<dbReference type="Proteomes" id="UP000591948">
    <property type="component" value="Unassembled WGS sequence"/>
</dbReference>
<proteinExistence type="predicted"/>
<evidence type="ECO:0000313" key="7">
    <source>
        <dbReference type="EMBL" id="GFP19707.1"/>
    </source>
</evidence>
<feature type="transmembrane region" description="Helical" evidence="6">
    <location>
        <begin position="254"/>
        <end position="275"/>
    </location>
</feature>
<feature type="transmembrane region" description="Helical" evidence="6">
    <location>
        <begin position="159"/>
        <end position="178"/>
    </location>
</feature>
<dbReference type="GO" id="GO:0005886">
    <property type="term" value="C:plasma membrane"/>
    <property type="evidence" value="ECO:0007669"/>
    <property type="project" value="UniProtKB-SubCell"/>
</dbReference>
<gene>
    <name evidence="7" type="ORF">HKBW3S03_01212</name>
    <name evidence="8" type="ORF">HKBW3S33_00120</name>
</gene>
<evidence type="ECO:0000256" key="4">
    <source>
        <dbReference type="ARBA" id="ARBA00022989"/>
    </source>
</evidence>
<evidence type="ECO:0000313" key="8">
    <source>
        <dbReference type="EMBL" id="GFP26705.1"/>
    </source>
</evidence>
<sequence>MSKNKGLRGRLTFFLRLSVSVALVWIILTKIEWIGLVQVVQNTTLFHILVFIILSILLTFLLIWVSCLRWQILLATRQIRIPMVKLFGLYVIGYFFNNLLPSNVGGDVVRTYELRRYTSHTSESVASVFLERFVGASALVFMAALSLIINWTLFSRSPLFWVIIGILGAYGGGVWLIFDRRALKAIMGRISIKALARIGSKLKEVHDSIYRFREDKGVIARTFLLSILYNILAILNVQVCFFGLNIPVPLWDTAVAVPIVLLVAMLPISLGGLGLNEGAYVYVYSLFGIVVPLTFSAALLLRAQTILTGALGGVFYGLQKRGTPRLEQAAKEVQPELQQDHLG</sequence>
<dbReference type="PANTHER" id="PTHR40277">
    <property type="entry name" value="BLL5419 PROTEIN"/>
    <property type="match status" value="1"/>
</dbReference>
<evidence type="ECO:0000256" key="5">
    <source>
        <dbReference type="ARBA" id="ARBA00023136"/>
    </source>
</evidence>
<feature type="transmembrane region" description="Helical" evidence="6">
    <location>
        <begin position="133"/>
        <end position="152"/>
    </location>
</feature>
<dbReference type="EMBL" id="BLRU01000124">
    <property type="protein sequence ID" value="GFP19707.1"/>
    <property type="molecule type" value="Genomic_DNA"/>
</dbReference>
<evidence type="ECO:0000256" key="6">
    <source>
        <dbReference type="SAM" id="Phobius"/>
    </source>
</evidence>
<dbReference type="EMBL" id="BLRY01000003">
    <property type="protein sequence ID" value="GFP26705.1"/>
    <property type="molecule type" value="Genomic_DNA"/>
</dbReference>
<evidence type="ECO:0000313" key="10">
    <source>
        <dbReference type="Proteomes" id="UP000591948"/>
    </source>
</evidence>
<protein>
    <submittedName>
        <fullName evidence="8">Glycosyltransferase 2 family protein</fullName>
    </submittedName>
</protein>
<feature type="transmembrane region" description="Helical" evidence="6">
    <location>
        <begin position="12"/>
        <end position="33"/>
    </location>
</feature>
<dbReference type="InterPro" id="IPR022791">
    <property type="entry name" value="L-PG_synthase/AglD"/>
</dbReference>
<evidence type="ECO:0000256" key="1">
    <source>
        <dbReference type="ARBA" id="ARBA00004651"/>
    </source>
</evidence>
<feature type="transmembrane region" description="Helical" evidence="6">
    <location>
        <begin position="45"/>
        <end position="67"/>
    </location>
</feature>
<organism evidence="8 10">
    <name type="scientific">Candidatus Hakubella thermalkaliphila</name>
    <dbReference type="NCBI Taxonomy" id="2754717"/>
    <lineage>
        <taxon>Bacteria</taxon>
        <taxon>Bacillati</taxon>
        <taxon>Actinomycetota</taxon>
        <taxon>Actinomycetota incertae sedis</taxon>
        <taxon>Candidatus Hakubellales</taxon>
        <taxon>Candidatus Hakubellaceae</taxon>
        <taxon>Candidatus Hakubella</taxon>
    </lineage>
</organism>
<keyword evidence="2" id="KW-1003">Cell membrane</keyword>
<keyword evidence="8" id="KW-0808">Transferase</keyword>
<evidence type="ECO:0000256" key="3">
    <source>
        <dbReference type="ARBA" id="ARBA00022692"/>
    </source>
</evidence>
<dbReference type="RefSeq" id="WP_176232928.1">
    <property type="nucleotide sequence ID" value="NZ_BLRU01000124.1"/>
</dbReference>
<accession>A0A6V8P2D5</accession>
<evidence type="ECO:0000256" key="2">
    <source>
        <dbReference type="ARBA" id="ARBA00022475"/>
    </source>
</evidence>
<dbReference type="NCBIfam" id="TIGR00374">
    <property type="entry name" value="flippase-like domain"/>
    <property type="match status" value="1"/>
</dbReference>
<dbReference type="GO" id="GO:0016740">
    <property type="term" value="F:transferase activity"/>
    <property type="evidence" value="ECO:0007669"/>
    <property type="project" value="UniProtKB-KW"/>
</dbReference>
<feature type="transmembrane region" description="Helical" evidence="6">
    <location>
        <begin position="218"/>
        <end position="242"/>
    </location>
</feature>